<organism evidence="2 3">
    <name type="scientific">Haladaptatus litoreus</name>
    <dbReference type="NCBI Taxonomy" id="553468"/>
    <lineage>
        <taxon>Archaea</taxon>
        <taxon>Methanobacteriati</taxon>
        <taxon>Methanobacteriota</taxon>
        <taxon>Stenosarchaea group</taxon>
        <taxon>Halobacteria</taxon>
        <taxon>Halobacteriales</taxon>
        <taxon>Haladaptataceae</taxon>
        <taxon>Haladaptatus</taxon>
    </lineage>
</organism>
<keyword evidence="3" id="KW-1185">Reference proteome</keyword>
<dbReference type="EMBL" id="FTNO01000002">
    <property type="protein sequence ID" value="SIR54264.1"/>
    <property type="molecule type" value="Genomic_DNA"/>
</dbReference>
<dbReference type="AlphaFoldDB" id="A0A1N7BST1"/>
<sequence length="362" mass="39603">MPRSRRTLLKTAGLAFSSGTLASIAGCLGDPSTGSSGSPDEPTSDSPTSSDSTPDESSTPNSSEGTATSDFARWLPDPTKTPLRDGYEILYFDLKAIRSHQDSIHENAYSRLEDQMLRPVPSEYVDKTAVDAALSFDDVRLVLGSFDPEAIGEKLTSDRQSSTTTQSSTTATQTTRTEPEHYKGFDLYDTGYVYAVSENVLMEVSSWQKDNSFEYTKAVIDAPGETGHYGDSNEYVAAMMGVVDENHALWCYPENMDGSMSRGFRKDIITGELKSWRFGTETTHLTFANTYPNAEAAESGELSDHIESESKRFGAYDGLDVETEGRLAWTAGTIPTKEFDHLAAGGPDDGVYTTHQSRRNPF</sequence>
<feature type="region of interest" description="Disordered" evidence="1">
    <location>
        <begin position="25"/>
        <end position="78"/>
    </location>
</feature>
<dbReference type="PROSITE" id="PS51257">
    <property type="entry name" value="PROKAR_LIPOPROTEIN"/>
    <property type="match status" value="1"/>
</dbReference>
<dbReference type="Proteomes" id="UP000186914">
    <property type="component" value="Unassembled WGS sequence"/>
</dbReference>
<dbReference type="RefSeq" id="WP_076430719.1">
    <property type="nucleotide sequence ID" value="NZ_FTNO01000002.1"/>
</dbReference>
<evidence type="ECO:0000256" key="1">
    <source>
        <dbReference type="SAM" id="MobiDB-lite"/>
    </source>
</evidence>
<evidence type="ECO:0000313" key="3">
    <source>
        <dbReference type="Proteomes" id="UP000186914"/>
    </source>
</evidence>
<dbReference type="OrthoDB" id="304993at2157"/>
<name>A0A1N7BST1_9EURY</name>
<feature type="compositionally biased region" description="Low complexity" evidence="1">
    <location>
        <begin position="29"/>
        <end position="64"/>
    </location>
</feature>
<feature type="region of interest" description="Disordered" evidence="1">
    <location>
        <begin position="153"/>
        <end position="178"/>
    </location>
</feature>
<reference evidence="3" key="1">
    <citation type="submission" date="2017-01" db="EMBL/GenBank/DDBJ databases">
        <authorList>
            <person name="Varghese N."/>
            <person name="Submissions S."/>
        </authorList>
    </citation>
    <scope>NUCLEOTIDE SEQUENCE [LARGE SCALE GENOMIC DNA]</scope>
    <source>
        <strain evidence="3">CGMCC 1.7737</strain>
    </source>
</reference>
<feature type="compositionally biased region" description="Low complexity" evidence="1">
    <location>
        <begin position="158"/>
        <end position="176"/>
    </location>
</feature>
<accession>A0A1N7BST1</accession>
<proteinExistence type="predicted"/>
<protein>
    <submittedName>
        <fullName evidence="2">Uncharacterized protein</fullName>
    </submittedName>
</protein>
<gene>
    <name evidence="2" type="ORF">SAMN05421858_2731</name>
</gene>
<evidence type="ECO:0000313" key="2">
    <source>
        <dbReference type="EMBL" id="SIR54264.1"/>
    </source>
</evidence>